<protein>
    <submittedName>
        <fullName evidence="1">Uncharacterized protein</fullName>
    </submittedName>
</protein>
<keyword evidence="2" id="KW-1185">Reference proteome</keyword>
<evidence type="ECO:0000313" key="1">
    <source>
        <dbReference type="EMBL" id="RIH64943.1"/>
    </source>
</evidence>
<dbReference type="OrthoDB" id="1113811at2"/>
<name>A0A399D0K5_9BACT</name>
<organism evidence="1 2">
    <name type="scientific">Mariniphaga sediminis</name>
    <dbReference type="NCBI Taxonomy" id="1628158"/>
    <lineage>
        <taxon>Bacteria</taxon>
        <taxon>Pseudomonadati</taxon>
        <taxon>Bacteroidota</taxon>
        <taxon>Bacteroidia</taxon>
        <taxon>Marinilabiliales</taxon>
        <taxon>Prolixibacteraceae</taxon>
        <taxon>Mariniphaga</taxon>
    </lineage>
</organism>
<sequence>MKSLRIIRFFLLAGIWLFAGIPVTAQLKNNSAKSFSFVRKELNSGLVFSVTSDREELRTNKSFNYEEWLTGAAGYRWENRSQIYLPFRHEEWNYLFEAGPFFGKGELIDSFSSKVIDAETKLAGLRGLARAAYSSRFYFDDKNYTIVHTNVWAQYDLFRQNAEGTLMDSNRVTTPYDVRSEHSDFRVGIQARAGWGIGRLSPVNHFATASLLLEKYYPGRLFSEVEVVEVAREIGRIKHLRDARSGHSAEKELEALGEFLRKRFLLEPPASALHDWELTEFRPRFHGTRFEFGPFFNYLNIEPDFVYGGYAKFENQKYCSSKWNRNLSAGISYNGYKKQDWILLETMLGWNWFPNLKTEYGFGVKYIPGMEVDGLDDLGKVRHNIVPYLEYFKQVNSKCRIETALAWRIAPNDQFMLPGPEVSLSVYRSRY</sequence>
<proteinExistence type="predicted"/>
<dbReference type="AlphaFoldDB" id="A0A399D0K5"/>
<evidence type="ECO:0000313" key="2">
    <source>
        <dbReference type="Proteomes" id="UP000266441"/>
    </source>
</evidence>
<comment type="caution">
    <text evidence="1">The sequence shown here is derived from an EMBL/GenBank/DDBJ whole genome shotgun (WGS) entry which is preliminary data.</text>
</comment>
<dbReference type="Proteomes" id="UP000266441">
    <property type="component" value="Unassembled WGS sequence"/>
</dbReference>
<reference evidence="1 2" key="1">
    <citation type="journal article" date="2015" name="Int. J. Syst. Evol. Microbiol.">
        <title>Mariniphaga sediminis sp. nov., isolated from coastal sediment.</title>
        <authorList>
            <person name="Wang F.Q."/>
            <person name="Shen Q.Y."/>
            <person name="Chen G.J."/>
            <person name="Du Z.J."/>
        </authorList>
    </citation>
    <scope>NUCLEOTIDE SEQUENCE [LARGE SCALE GENOMIC DNA]</scope>
    <source>
        <strain evidence="1 2">SY21</strain>
    </source>
</reference>
<dbReference type="EMBL" id="QWET01000008">
    <property type="protein sequence ID" value="RIH64943.1"/>
    <property type="molecule type" value="Genomic_DNA"/>
</dbReference>
<dbReference type="RefSeq" id="WP_119350408.1">
    <property type="nucleotide sequence ID" value="NZ_QWET01000008.1"/>
</dbReference>
<accession>A0A399D0K5</accession>
<gene>
    <name evidence="1" type="ORF">D1164_12975</name>
</gene>